<keyword evidence="8" id="KW-0418">Kinase</keyword>
<evidence type="ECO:0000256" key="1">
    <source>
        <dbReference type="ARBA" id="ARBA00002434"/>
    </source>
</evidence>
<dbReference type="SUPFAM" id="SSF55804">
    <property type="entry name" value="Phoshotransferase/anion transport protein"/>
    <property type="match status" value="1"/>
</dbReference>
<evidence type="ECO:0000256" key="11">
    <source>
        <dbReference type="ARBA" id="ARBA00030962"/>
    </source>
</evidence>
<dbReference type="AlphaFoldDB" id="A0A6I2U8F4"/>
<keyword evidence="4" id="KW-0597">Phosphoprotein</keyword>
<evidence type="ECO:0000256" key="9">
    <source>
        <dbReference type="ARBA" id="ARBA00029908"/>
    </source>
</evidence>
<dbReference type="PROSITE" id="PS00372">
    <property type="entry name" value="PTS_EIIA_TYPE_2_HIS"/>
    <property type="match status" value="1"/>
</dbReference>
<dbReference type="PANTHER" id="PTHR30181">
    <property type="entry name" value="MANNITOL PERMEASE IIC COMPONENT"/>
    <property type="match status" value="1"/>
</dbReference>
<dbReference type="CDD" id="cd00211">
    <property type="entry name" value="PTS_IIA_fru"/>
    <property type="match status" value="1"/>
</dbReference>
<comment type="function">
    <text evidence="1">The phosphoenolpyruvate-dependent sugar phosphotransferase system (sugar PTS), a major carbohydrate active transport system, catalyzes the phosphorylation of incoming sugar substrates concomitantly with their translocation across the cell membrane. The enzyme II CmtAB PTS system is involved in D-mannitol transport.</text>
</comment>
<organism evidence="13 14">
    <name type="scientific">Anaerovibrio slackiae</name>
    <dbReference type="NCBI Taxonomy" id="2652309"/>
    <lineage>
        <taxon>Bacteria</taxon>
        <taxon>Bacillati</taxon>
        <taxon>Bacillota</taxon>
        <taxon>Negativicutes</taxon>
        <taxon>Selenomonadales</taxon>
        <taxon>Selenomonadaceae</taxon>
        <taxon>Anaerovibrio</taxon>
    </lineage>
</organism>
<dbReference type="Proteomes" id="UP000433181">
    <property type="component" value="Unassembled WGS sequence"/>
</dbReference>
<dbReference type="GO" id="GO:0016301">
    <property type="term" value="F:kinase activity"/>
    <property type="evidence" value="ECO:0007669"/>
    <property type="project" value="UniProtKB-KW"/>
</dbReference>
<evidence type="ECO:0000259" key="12">
    <source>
        <dbReference type="PROSITE" id="PS51094"/>
    </source>
</evidence>
<keyword evidence="3" id="KW-0813">Transport</keyword>
<gene>
    <name evidence="13" type="ORF">FYJ84_01650</name>
</gene>
<evidence type="ECO:0000256" key="2">
    <source>
        <dbReference type="ARBA" id="ARBA00014783"/>
    </source>
</evidence>
<dbReference type="InterPro" id="IPR050893">
    <property type="entry name" value="Sugar_PTS"/>
</dbReference>
<comment type="caution">
    <text evidence="13">The sequence shown here is derived from an EMBL/GenBank/DDBJ whole genome shotgun (WGS) entry which is preliminary data.</text>
</comment>
<keyword evidence="14" id="KW-1185">Reference proteome</keyword>
<dbReference type="Gene3D" id="3.40.930.10">
    <property type="entry name" value="Mannitol-specific EII, Chain A"/>
    <property type="match status" value="1"/>
</dbReference>
<keyword evidence="7" id="KW-0598">Phosphotransferase system</keyword>
<dbReference type="InterPro" id="IPR002178">
    <property type="entry name" value="PTS_EIIA_type-2_dom"/>
</dbReference>
<dbReference type="InterPro" id="IPR016152">
    <property type="entry name" value="PTrfase/Anion_transptr"/>
</dbReference>
<evidence type="ECO:0000256" key="4">
    <source>
        <dbReference type="ARBA" id="ARBA00022553"/>
    </source>
</evidence>
<evidence type="ECO:0000256" key="3">
    <source>
        <dbReference type="ARBA" id="ARBA00022448"/>
    </source>
</evidence>
<sequence length="235" mass="26555">MYYLCLFSGFSRLLYERNDTQLWHYPLMPNTNYFELIFPCPATIIKPSSETQKQKTKVKAKYKRQKRSQNQRIQEAQAAKERLKMFWSKKKEAPAEKKPLLYRENIKTGCTVSGKDEAIRMVGQMLVDSGYVDQPYVEAMLEREKTFPTYMGNGLALPHGVEAAKKEVKASGIAVITLKNPIDWEGNEAQVIIGIAGVGDEHLEILGIIADKMMDEAAAAQLATGDADTVYRLLQ</sequence>
<proteinExistence type="predicted"/>
<accession>A0A6I2U8F4</accession>
<feature type="domain" description="PTS EIIA type-2" evidence="12">
    <location>
        <begin position="99"/>
        <end position="235"/>
    </location>
</feature>
<dbReference type="PROSITE" id="PS51094">
    <property type="entry name" value="PTS_EIIA_TYPE_2"/>
    <property type="match status" value="1"/>
</dbReference>
<dbReference type="GO" id="GO:0009401">
    <property type="term" value="P:phosphoenolpyruvate-dependent sugar phosphotransferase system"/>
    <property type="evidence" value="ECO:0007669"/>
    <property type="project" value="UniProtKB-KW"/>
</dbReference>
<evidence type="ECO:0000313" key="14">
    <source>
        <dbReference type="Proteomes" id="UP000433181"/>
    </source>
</evidence>
<dbReference type="EMBL" id="VUNR01000002">
    <property type="protein sequence ID" value="MSU07698.1"/>
    <property type="molecule type" value="Genomic_DNA"/>
</dbReference>
<evidence type="ECO:0000256" key="7">
    <source>
        <dbReference type="ARBA" id="ARBA00022683"/>
    </source>
</evidence>
<evidence type="ECO:0000256" key="10">
    <source>
        <dbReference type="ARBA" id="ARBA00030956"/>
    </source>
</evidence>
<dbReference type="Pfam" id="PF00359">
    <property type="entry name" value="PTS_EIIA_2"/>
    <property type="match status" value="1"/>
</dbReference>
<evidence type="ECO:0000313" key="13">
    <source>
        <dbReference type="EMBL" id="MSU07698.1"/>
    </source>
</evidence>
<reference evidence="13 14" key="1">
    <citation type="submission" date="2019-08" db="EMBL/GenBank/DDBJ databases">
        <title>In-depth cultivation of the pig gut microbiome towards novel bacterial diversity and tailored functional studies.</title>
        <authorList>
            <person name="Wylensek D."/>
            <person name="Hitch T.C.A."/>
            <person name="Clavel T."/>
        </authorList>
    </citation>
    <scope>NUCLEOTIDE SEQUENCE [LARGE SCALE GENOMIC DNA]</scope>
    <source>
        <strain evidence="13 14">WCA-693-APC-5D-A</strain>
    </source>
</reference>
<protein>
    <recommendedName>
        <fullName evidence="2">Mannitol-specific phosphotransferase enzyme IIA component</fullName>
    </recommendedName>
    <alternativeName>
        <fullName evidence="10">EIIA</fullName>
    </alternativeName>
    <alternativeName>
        <fullName evidence="11">EIII</fullName>
    </alternativeName>
    <alternativeName>
        <fullName evidence="9">PTS system mannitol-specific EIIA component</fullName>
    </alternativeName>
</protein>
<keyword evidence="5 13" id="KW-0762">Sugar transport</keyword>
<name>A0A6I2U8F4_9FIRM</name>
<evidence type="ECO:0000256" key="6">
    <source>
        <dbReference type="ARBA" id="ARBA00022679"/>
    </source>
</evidence>
<keyword evidence="6" id="KW-0808">Transferase</keyword>
<dbReference type="GO" id="GO:0005886">
    <property type="term" value="C:plasma membrane"/>
    <property type="evidence" value="ECO:0007669"/>
    <property type="project" value="TreeGrafter"/>
</dbReference>
<evidence type="ECO:0000256" key="8">
    <source>
        <dbReference type="ARBA" id="ARBA00022777"/>
    </source>
</evidence>
<evidence type="ECO:0000256" key="5">
    <source>
        <dbReference type="ARBA" id="ARBA00022597"/>
    </source>
</evidence>
<dbReference type="GO" id="GO:0090563">
    <property type="term" value="F:protein-phosphocysteine-sugar phosphotransferase activity"/>
    <property type="evidence" value="ECO:0007669"/>
    <property type="project" value="TreeGrafter"/>
</dbReference>
<dbReference type="PANTHER" id="PTHR30181:SF2">
    <property type="entry name" value="PTS SYSTEM MANNITOL-SPECIFIC EIICBA COMPONENT"/>
    <property type="match status" value="1"/>
</dbReference>